<proteinExistence type="predicted"/>
<sequence length="99" mass="11555">MKNILGKKIKRYHFFVAAKHKNIGSTLITNVKNALREWFSQKSLEEKIYAHVITTTVINLAQNRIFYIKNILQAKKQVFQSNTDTPLLMYETKHPSMTS</sequence>
<keyword evidence="2" id="KW-1185">Reference proteome</keyword>
<evidence type="ECO:0000313" key="1">
    <source>
        <dbReference type="Ensembl" id="ENSCINP00000032710.1"/>
    </source>
</evidence>
<reference evidence="1" key="3">
    <citation type="submission" date="2025-09" db="UniProtKB">
        <authorList>
            <consortium name="Ensembl"/>
        </authorList>
    </citation>
    <scope>IDENTIFICATION</scope>
</reference>
<protein>
    <submittedName>
        <fullName evidence="1">Uncharacterized protein</fullName>
    </submittedName>
</protein>
<dbReference type="Proteomes" id="UP000008144">
    <property type="component" value="Unassembled WGS sequence"/>
</dbReference>
<reference evidence="2" key="1">
    <citation type="journal article" date="2002" name="Science">
        <title>The draft genome of Ciona intestinalis: insights into chordate and vertebrate origins.</title>
        <authorList>
            <person name="Dehal P."/>
            <person name="Satou Y."/>
            <person name="Campbell R.K."/>
            <person name="Chapman J."/>
            <person name="Degnan B."/>
            <person name="De Tomaso A."/>
            <person name="Davidson B."/>
            <person name="Di Gregorio A."/>
            <person name="Gelpke M."/>
            <person name="Goodstein D.M."/>
            <person name="Harafuji N."/>
            <person name="Hastings K.E."/>
            <person name="Ho I."/>
            <person name="Hotta K."/>
            <person name="Huang W."/>
            <person name="Kawashima T."/>
            <person name="Lemaire P."/>
            <person name="Martinez D."/>
            <person name="Meinertzhagen I.A."/>
            <person name="Necula S."/>
            <person name="Nonaka M."/>
            <person name="Putnam N."/>
            <person name="Rash S."/>
            <person name="Saiga H."/>
            <person name="Satake M."/>
            <person name="Terry A."/>
            <person name="Yamada L."/>
            <person name="Wang H.G."/>
            <person name="Awazu S."/>
            <person name="Azumi K."/>
            <person name="Boore J."/>
            <person name="Branno M."/>
            <person name="Chin-Bow S."/>
            <person name="DeSantis R."/>
            <person name="Doyle S."/>
            <person name="Francino P."/>
            <person name="Keys D.N."/>
            <person name="Haga S."/>
            <person name="Hayashi H."/>
            <person name="Hino K."/>
            <person name="Imai K.S."/>
            <person name="Inaba K."/>
            <person name="Kano S."/>
            <person name="Kobayashi K."/>
            <person name="Kobayashi M."/>
            <person name="Lee B.I."/>
            <person name="Makabe K.W."/>
            <person name="Manohar C."/>
            <person name="Matassi G."/>
            <person name="Medina M."/>
            <person name="Mochizuki Y."/>
            <person name="Mount S."/>
            <person name="Morishita T."/>
            <person name="Miura S."/>
            <person name="Nakayama A."/>
            <person name="Nishizaka S."/>
            <person name="Nomoto H."/>
            <person name="Ohta F."/>
            <person name="Oishi K."/>
            <person name="Rigoutsos I."/>
            <person name="Sano M."/>
            <person name="Sasaki A."/>
            <person name="Sasakura Y."/>
            <person name="Shoguchi E."/>
            <person name="Shin-i T."/>
            <person name="Spagnuolo A."/>
            <person name="Stainier D."/>
            <person name="Suzuki M.M."/>
            <person name="Tassy O."/>
            <person name="Takatori N."/>
            <person name="Tokuoka M."/>
            <person name="Yagi K."/>
            <person name="Yoshizaki F."/>
            <person name="Wada S."/>
            <person name="Zhang C."/>
            <person name="Hyatt P.D."/>
            <person name="Larimer F."/>
            <person name="Detter C."/>
            <person name="Doggett N."/>
            <person name="Glavina T."/>
            <person name="Hawkins T."/>
            <person name="Richardson P."/>
            <person name="Lucas S."/>
            <person name="Kohara Y."/>
            <person name="Levine M."/>
            <person name="Satoh N."/>
            <person name="Rokhsar D.S."/>
        </authorList>
    </citation>
    <scope>NUCLEOTIDE SEQUENCE [LARGE SCALE GENOMIC DNA]</scope>
</reference>
<dbReference type="InParanoid" id="H2XSS6"/>
<dbReference type="AlphaFoldDB" id="H2XSS6"/>
<reference evidence="1" key="2">
    <citation type="submission" date="2025-08" db="UniProtKB">
        <authorList>
            <consortium name="Ensembl"/>
        </authorList>
    </citation>
    <scope>IDENTIFICATION</scope>
</reference>
<evidence type="ECO:0000313" key="2">
    <source>
        <dbReference type="Proteomes" id="UP000008144"/>
    </source>
</evidence>
<organism evidence="1 2">
    <name type="scientific">Ciona intestinalis</name>
    <name type="common">Transparent sea squirt</name>
    <name type="synonym">Ascidia intestinalis</name>
    <dbReference type="NCBI Taxonomy" id="7719"/>
    <lineage>
        <taxon>Eukaryota</taxon>
        <taxon>Metazoa</taxon>
        <taxon>Chordata</taxon>
        <taxon>Tunicata</taxon>
        <taxon>Ascidiacea</taxon>
        <taxon>Phlebobranchia</taxon>
        <taxon>Cionidae</taxon>
        <taxon>Ciona</taxon>
    </lineage>
</organism>
<accession>H2XSS6</accession>
<name>H2XSS6_CIOIN</name>
<dbReference type="Ensembl" id="ENSCINT00000030578.1">
    <property type="protein sequence ID" value="ENSCINP00000032710.1"/>
    <property type="gene ID" value="ENSCING00000023323.1"/>
</dbReference>
<dbReference type="HOGENOM" id="CLU_2319503_0_0_1"/>